<dbReference type="AlphaFoldDB" id="A0A4R0MXP9"/>
<accession>A0A4R0MXP9</accession>
<feature type="signal peptide" evidence="12">
    <location>
        <begin position="1"/>
        <end position="21"/>
    </location>
</feature>
<proteinExistence type="inferred from homology"/>
<dbReference type="Gene3D" id="2.60.40.1120">
    <property type="entry name" value="Carboxypeptidase-like, regulatory domain"/>
    <property type="match status" value="1"/>
</dbReference>
<dbReference type="Gene3D" id="2.170.130.10">
    <property type="entry name" value="TonB-dependent receptor, plug domain"/>
    <property type="match status" value="1"/>
</dbReference>
<dbReference type="PANTHER" id="PTHR30069:SF29">
    <property type="entry name" value="HEMOGLOBIN AND HEMOGLOBIN-HAPTOGLOBIN-BINDING PROTEIN 1-RELATED"/>
    <property type="match status" value="1"/>
</dbReference>
<dbReference type="Proteomes" id="UP000291117">
    <property type="component" value="Unassembled WGS sequence"/>
</dbReference>
<dbReference type="PROSITE" id="PS52016">
    <property type="entry name" value="TONB_DEPENDENT_REC_3"/>
    <property type="match status" value="1"/>
</dbReference>
<feature type="domain" description="TonB-dependent receptor plug" evidence="14">
    <location>
        <begin position="122"/>
        <end position="225"/>
    </location>
</feature>
<evidence type="ECO:0000256" key="1">
    <source>
        <dbReference type="ARBA" id="ARBA00004571"/>
    </source>
</evidence>
<dbReference type="InterPro" id="IPR012910">
    <property type="entry name" value="Plug_dom"/>
</dbReference>
<gene>
    <name evidence="15" type="ORF">EZ444_20220</name>
</gene>
<keyword evidence="16" id="KW-1185">Reference proteome</keyword>
<evidence type="ECO:0000256" key="12">
    <source>
        <dbReference type="SAM" id="SignalP"/>
    </source>
</evidence>
<evidence type="ECO:0000256" key="5">
    <source>
        <dbReference type="ARBA" id="ARBA00022729"/>
    </source>
</evidence>
<evidence type="ECO:0000256" key="3">
    <source>
        <dbReference type="ARBA" id="ARBA00022452"/>
    </source>
</evidence>
<keyword evidence="7 10" id="KW-0472">Membrane</keyword>
<comment type="similarity">
    <text evidence="10 11">Belongs to the TonB-dependent receptor family.</text>
</comment>
<keyword evidence="6 11" id="KW-0798">TonB box</keyword>
<dbReference type="Pfam" id="PF00593">
    <property type="entry name" value="TonB_dep_Rec_b-barrel"/>
    <property type="match status" value="1"/>
</dbReference>
<keyword evidence="9 10" id="KW-0998">Cell outer membrane</keyword>
<evidence type="ECO:0000256" key="11">
    <source>
        <dbReference type="RuleBase" id="RU003357"/>
    </source>
</evidence>
<dbReference type="SUPFAM" id="SSF56935">
    <property type="entry name" value="Porins"/>
    <property type="match status" value="1"/>
</dbReference>
<evidence type="ECO:0000313" key="16">
    <source>
        <dbReference type="Proteomes" id="UP000291117"/>
    </source>
</evidence>
<dbReference type="InterPro" id="IPR008969">
    <property type="entry name" value="CarboxyPept-like_regulatory"/>
</dbReference>
<dbReference type="SUPFAM" id="SSF49464">
    <property type="entry name" value="Carboxypeptidase regulatory domain-like"/>
    <property type="match status" value="1"/>
</dbReference>
<name>A0A4R0MXP9_9SPHI</name>
<comment type="subcellular location">
    <subcellularLocation>
        <location evidence="1 10">Cell outer membrane</location>
        <topology evidence="1 10">Multi-pass membrane protein</topology>
    </subcellularLocation>
</comment>
<sequence length="797" mass="89738">MSYWKSLLLFLFSSLSLNAFSQNPTIITGYIKDGNQVIAGASIMIKGGQIGATSNEQGYYELNNVKQGPYTIIVSYLGYLKESKSITLNNNQNLSLNFSLKKDLQQLQNVSIQGKTKAQEIKESGFSVNAIDTKQFANTTADLNQVLNRTTGVKIREQGGLGSNFNFSINGLSGKQVRFFLDGIPMESFGGGMSLNNIPVNIAERIEVYKGVVPVELGSDALGGAVNVITDQYTQKFLDASYSYGSFNTTRAALNGRFTDKKTGLIFNFSGFHNYSDNDYMMRNNPKYDAAIKVTENDEVVLKDARRFHDAYRSTMGQIDIGLSNKSWADRITLGLTYSNLYKEIQTGASQNKVFGGLHTRGNFVMPSIKYKKNNFLIKGLTVNILGALSIDRSDVVDTASNIYGWEGKGKTELIAGELNGVKTIYHYKNTGGLVRANFTYKINDNQDLNLNYTYNHFGRSAVEDLKKVDNNNFDIPNTIDKTIVGLAYQTNFFDKRLTNTLFTKFYRLGTFVRNAVYLSRESSWAKADTSATNNYLGYGIASRYKLTENAGLKFSYEHAYRLQEGEELFGNGINTSANPKLKPEQSDNINIGTYYNYQINKHRFAVEAAYFFRDAKDFIYSSPAGGGIYTSYENVGKARIQGAEAEIKYGYDQLLDLSVNASYQKSKNNQRYIFGTSNLDPTYGDNIPNQPWLYGNANFGIGKNDLIGKGTRIQFNWFSQYVHWFYLKWESRGSKESNNKIPQQLSHNAAVSYSFQKGKYNISAECLNITDELTYDNFRLQKPGRSFFMKLRYFIK</sequence>
<dbReference type="RefSeq" id="WP_131610968.1">
    <property type="nucleotide sequence ID" value="NZ_SJSM01000016.1"/>
</dbReference>
<evidence type="ECO:0000256" key="9">
    <source>
        <dbReference type="ARBA" id="ARBA00023237"/>
    </source>
</evidence>
<dbReference type="InterPro" id="IPR039426">
    <property type="entry name" value="TonB-dep_rcpt-like"/>
</dbReference>
<evidence type="ECO:0000313" key="15">
    <source>
        <dbReference type="EMBL" id="TCC91042.1"/>
    </source>
</evidence>
<dbReference type="OrthoDB" id="9812892at2"/>
<dbReference type="Pfam" id="PF13715">
    <property type="entry name" value="CarbopepD_reg_2"/>
    <property type="match status" value="1"/>
</dbReference>
<dbReference type="GO" id="GO:0044718">
    <property type="term" value="P:siderophore transmembrane transport"/>
    <property type="evidence" value="ECO:0007669"/>
    <property type="project" value="TreeGrafter"/>
</dbReference>
<evidence type="ECO:0000256" key="7">
    <source>
        <dbReference type="ARBA" id="ARBA00023136"/>
    </source>
</evidence>
<feature type="domain" description="TonB-dependent receptor-like beta-barrel" evidence="13">
    <location>
        <begin position="436"/>
        <end position="770"/>
    </location>
</feature>
<dbReference type="InterPro" id="IPR000531">
    <property type="entry name" value="Beta-barrel_TonB"/>
</dbReference>
<evidence type="ECO:0000256" key="2">
    <source>
        <dbReference type="ARBA" id="ARBA00022448"/>
    </source>
</evidence>
<keyword evidence="4 10" id="KW-0812">Transmembrane</keyword>
<keyword evidence="5 12" id="KW-0732">Signal</keyword>
<protein>
    <submittedName>
        <fullName evidence="15">TonB-dependent receptor</fullName>
    </submittedName>
</protein>
<organism evidence="15 16">
    <name type="scientific">Pedobacter hiemivivus</name>
    <dbReference type="NCBI Taxonomy" id="2530454"/>
    <lineage>
        <taxon>Bacteria</taxon>
        <taxon>Pseudomonadati</taxon>
        <taxon>Bacteroidota</taxon>
        <taxon>Sphingobacteriia</taxon>
        <taxon>Sphingobacteriales</taxon>
        <taxon>Sphingobacteriaceae</taxon>
        <taxon>Pedobacter</taxon>
    </lineage>
</organism>
<keyword evidence="2 10" id="KW-0813">Transport</keyword>
<dbReference type="GO" id="GO:0009279">
    <property type="term" value="C:cell outer membrane"/>
    <property type="evidence" value="ECO:0007669"/>
    <property type="project" value="UniProtKB-SubCell"/>
</dbReference>
<reference evidence="15 16" key="1">
    <citation type="submission" date="2019-02" db="EMBL/GenBank/DDBJ databases">
        <title>Pedobacter sp. RP-3-8 sp. nov., isolated from Arctic soil.</title>
        <authorList>
            <person name="Dahal R.H."/>
        </authorList>
    </citation>
    <scope>NUCLEOTIDE SEQUENCE [LARGE SCALE GENOMIC DNA]</scope>
    <source>
        <strain evidence="15 16">RP-3-8</strain>
    </source>
</reference>
<dbReference type="InterPro" id="IPR036942">
    <property type="entry name" value="Beta-barrel_TonB_sf"/>
</dbReference>
<keyword evidence="3 10" id="KW-1134">Transmembrane beta strand</keyword>
<comment type="caution">
    <text evidence="15">The sequence shown here is derived from an EMBL/GenBank/DDBJ whole genome shotgun (WGS) entry which is preliminary data.</text>
</comment>
<evidence type="ECO:0000259" key="14">
    <source>
        <dbReference type="Pfam" id="PF07715"/>
    </source>
</evidence>
<dbReference type="EMBL" id="SJSM01000016">
    <property type="protein sequence ID" value="TCC91042.1"/>
    <property type="molecule type" value="Genomic_DNA"/>
</dbReference>
<dbReference type="GO" id="GO:0015344">
    <property type="term" value="F:siderophore uptake transmembrane transporter activity"/>
    <property type="evidence" value="ECO:0007669"/>
    <property type="project" value="TreeGrafter"/>
</dbReference>
<dbReference type="Gene3D" id="2.40.170.20">
    <property type="entry name" value="TonB-dependent receptor, beta-barrel domain"/>
    <property type="match status" value="1"/>
</dbReference>
<dbReference type="InterPro" id="IPR037066">
    <property type="entry name" value="Plug_dom_sf"/>
</dbReference>
<evidence type="ECO:0000256" key="6">
    <source>
        <dbReference type="ARBA" id="ARBA00023077"/>
    </source>
</evidence>
<dbReference type="PANTHER" id="PTHR30069">
    <property type="entry name" value="TONB-DEPENDENT OUTER MEMBRANE RECEPTOR"/>
    <property type="match status" value="1"/>
</dbReference>
<evidence type="ECO:0000256" key="10">
    <source>
        <dbReference type="PROSITE-ProRule" id="PRU01360"/>
    </source>
</evidence>
<evidence type="ECO:0000256" key="4">
    <source>
        <dbReference type="ARBA" id="ARBA00022692"/>
    </source>
</evidence>
<feature type="chain" id="PRO_5020620548" evidence="12">
    <location>
        <begin position="22"/>
        <end position="797"/>
    </location>
</feature>
<evidence type="ECO:0000256" key="8">
    <source>
        <dbReference type="ARBA" id="ARBA00023170"/>
    </source>
</evidence>
<keyword evidence="8 15" id="KW-0675">Receptor</keyword>
<dbReference type="Pfam" id="PF07715">
    <property type="entry name" value="Plug"/>
    <property type="match status" value="1"/>
</dbReference>
<evidence type="ECO:0000259" key="13">
    <source>
        <dbReference type="Pfam" id="PF00593"/>
    </source>
</evidence>